<dbReference type="SUPFAM" id="SSF56219">
    <property type="entry name" value="DNase I-like"/>
    <property type="match status" value="1"/>
</dbReference>
<dbReference type="Proteomes" id="UP000265520">
    <property type="component" value="Unassembled WGS sequence"/>
</dbReference>
<feature type="non-terminal residue" evidence="1">
    <location>
        <position position="146"/>
    </location>
</feature>
<evidence type="ECO:0000313" key="2">
    <source>
        <dbReference type="Proteomes" id="UP000265520"/>
    </source>
</evidence>
<comment type="caution">
    <text evidence="1">The sequence shown here is derived from an EMBL/GenBank/DDBJ whole genome shotgun (WGS) entry which is preliminary data.</text>
</comment>
<proteinExistence type="predicted"/>
<evidence type="ECO:0008006" key="3">
    <source>
        <dbReference type="Google" id="ProtNLM"/>
    </source>
</evidence>
<dbReference type="AlphaFoldDB" id="A0A392QRG5"/>
<evidence type="ECO:0000313" key="1">
    <source>
        <dbReference type="EMBL" id="MCI26559.1"/>
    </source>
</evidence>
<dbReference type="Gene3D" id="3.60.10.10">
    <property type="entry name" value="Endonuclease/exonuclease/phosphatase"/>
    <property type="match status" value="1"/>
</dbReference>
<keyword evidence="2" id="KW-1185">Reference proteome</keyword>
<dbReference type="EMBL" id="LXQA010154023">
    <property type="protein sequence ID" value="MCI26559.1"/>
    <property type="molecule type" value="Genomic_DNA"/>
</dbReference>
<sequence length="146" mass="16570">MIHNLWGHSGVEWVSKSSVGLSGGMLLLWNSGLFRLKHVFNGEGFLGISAEEDGKLIYIFNVYSPCSLQGKRRLWQELLNLKHNCQDGDWCVAGDFNAVSCRSERKGSSEGSWQSEWMEFHQFIEDMELVDVPMSGKKFTWFSADG</sequence>
<reference evidence="1 2" key="1">
    <citation type="journal article" date="2018" name="Front. Plant Sci.">
        <title>Red Clover (Trifolium pratense) and Zigzag Clover (T. medium) - A Picture of Genomic Similarities and Differences.</title>
        <authorList>
            <person name="Dluhosova J."/>
            <person name="Istvanek J."/>
            <person name="Nedelnik J."/>
            <person name="Repkova J."/>
        </authorList>
    </citation>
    <scope>NUCLEOTIDE SEQUENCE [LARGE SCALE GENOMIC DNA]</scope>
    <source>
        <strain evidence="2">cv. 10/8</strain>
        <tissue evidence="1">Leaf</tissue>
    </source>
</reference>
<name>A0A392QRG5_9FABA</name>
<organism evidence="1 2">
    <name type="scientific">Trifolium medium</name>
    <dbReference type="NCBI Taxonomy" id="97028"/>
    <lineage>
        <taxon>Eukaryota</taxon>
        <taxon>Viridiplantae</taxon>
        <taxon>Streptophyta</taxon>
        <taxon>Embryophyta</taxon>
        <taxon>Tracheophyta</taxon>
        <taxon>Spermatophyta</taxon>
        <taxon>Magnoliopsida</taxon>
        <taxon>eudicotyledons</taxon>
        <taxon>Gunneridae</taxon>
        <taxon>Pentapetalae</taxon>
        <taxon>rosids</taxon>
        <taxon>fabids</taxon>
        <taxon>Fabales</taxon>
        <taxon>Fabaceae</taxon>
        <taxon>Papilionoideae</taxon>
        <taxon>50 kb inversion clade</taxon>
        <taxon>NPAAA clade</taxon>
        <taxon>Hologalegina</taxon>
        <taxon>IRL clade</taxon>
        <taxon>Trifolieae</taxon>
        <taxon>Trifolium</taxon>
    </lineage>
</organism>
<protein>
    <recommendedName>
        <fullName evidence="3">Endonuclease/exonuclease/phosphatase family protein</fullName>
    </recommendedName>
</protein>
<accession>A0A392QRG5</accession>
<dbReference type="InterPro" id="IPR036691">
    <property type="entry name" value="Endo/exonu/phosph_ase_sf"/>
</dbReference>